<keyword evidence="2 13" id="KW-0645">Protease</keyword>
<comment type="caution">
    <text evidence="17">The sequence shown here is derived from an EMBL/GenBank/DDBJ whole genome shotgun (WGS) entry which is preliminary data.</text>
</comment>
<evidence type="ECO:0000256" key="2">
    <source>
        <dbReference type="ARBA" id="ARBA00022670"/>
    </source>
</evidence>
<feature type="transmembrane region" description="Helical" evidence="14">
    <location>
        <begin position="177"/>
        <end position="196"/>
    </location>
</feature>
<dbReference type="PANTHER" id="PTHR10120">
    <property type="entry name" value="CAAX PRENYL PROTEASE 1"/>
    <property type="match status" value="1"/>
</dbReference>
<evidence type="ECO:0000259" key="15">
    <source>
        <dbReference type="Pfam" id="PF01435"/>
    </source>
</evidence>
<dbReference type="RefSeq" id="WP_071363457.1">
    <property type="nucleotide sequence ID" value="NZ_JRYB01000001.1"/>
</dbReference>
<feature type="domain" description="Peptidase M48" evidence="15">
    <location>
        <begin position="209"/>
        <end position="416"/>
    </location>
</feature>
<feature type="binding site" evidence="12">
    <location>
        <position position="283"/>
    </location>
    <ligand>
        <name>Zn(2+)</name>
        <dbReference type="ChEBI" id="CHEBI:29105"/>
        <note>catalytic</note>
    </ligand>
</feature>
<feature type="domain" description="CAAX prenyl protease 1 N-terminal" evidence="16">
    <location>
        <begin position="29"/>
        <end position="206"/>
    </location>
</feature>
<feature type="transmembrane region" description="Helical" evidence="14">
    <location>
        <begin position="6"/>
        <end position="26"/>
    </location>
</feature>
<feature type="transmembrane region" description="Helical" evidence="14">
    <location>
        <begin position="101"/>
        <end position="122"/>
    </location>
</feature>
<evidence type="ECO:0000256" key="7">
    <source>
        <dbReference type="ARBA" id="ARBA00022833"/>
    </source>
</evidence>
<proteinExistence type="inferred from homology"/>
<feature type="active site" evidence="11">
    <location>
        <position position="280"/>
    </location>
</feature>
<organism evidence="17 18">
    <name type="scientific">Massilia timonae</name>
    <dbReference type="NCBI Taxonomy" id="47229"/>
    <lineage>
        <taxon>Bacteria</taxon>
        <taxon>Pseudomonadati</taxon>
        <taxon>Pseudomonadota</taxon>
        <taxon>Betaproteobacteria</taxon>
        <taxon>Burkholderiales</taxon>
        <taxon>Oxalobacteraceae</taxon>
        <taxon>Telluria group</taxon>
        <taxon>Massilia</taxon>
    </lineage>
</organism>
<evidence type="ECO:0000256" key="13">
    <source>
        <dbReference type="RuleBase" id="RU003983"/>
    </source>
</evidence>
<evidence type="ECO:0000256" key="10">
    <source>
        <dbReference type="ARBA" id="ARBA00023136"/>
    </source>
</evidence>
<accession>A0A1S2NFU7</accession>
<gene>
    <name evidence="17" type="ORF">LO55_4957</name>
</gene>
<evidence type="ECO:0000256" key="6">
    <source>
        <dbReference type="ARBA" id="ARBA00022824"/>
    </source>
</evidence>
<dbReference type="GO" id="GO:0071586">
    <property type="term" value="P:CAAX-box protein processing"/>
    <property type="evidence" value="ECO:0007669"/>
    <property type="project" value="InterPro"/>
</dbReference>
<feature type="binding site" evidence="12">
    <location>
        <position position="279"/>
    </location>
    <ligand>
        <name>Zn(2+)</name>
        <dbReference type="ChEBI" id="CHEBI:29105"/>
        <note>catalytic</note>
    </ligand>
</feature>
<evidence type="ECO:0000256" key="4">
    <source>
        <dbReference type="ARBA" id="ARBA00022723"/>
    </source>
</evidence>
<evidence type="ECO:0000313" key="18">
    <source>
        <dbReference type="Proteomes" id="UP000180246"/>
    </source>
</evidence>
<comment type="cofactor">
    <cofactor evidence="12 13">
        <name>Zn(2+)</name>
        <dbReference type="ChEBI" id="CHEBI:29105"/>
    </cofactor>
    <text evidence="12 13">Binds 1 zinc ion per subunit.</text>
</comment>
<evidence type="ECO:0000256" key="5">
    <source>
        <dbReference type="ARBA" id="ARBA00022801"/>
    </source>
</evidence>
<name>A0A1S2NFU7_9BURK</name>
<dbReference type="Gene3D" id="3.30.2010.10">
    <property type="entry name" value="Metalloproteases ('zincins'), catalytic domain"/>
    <property type="match status" value="1"/>
</dbReference>
<dbReference type="InterPro" id="IPR001915">
    <property type="entry name" value="Peptidase_M48"/>
</dbReference>
<keyword evidence="8 14" id="KW-1133">Transmembrane helix</keyword>
<evidence type="ECO:0000256" key="14">
    <source>
        <dbReference type="SAM" id="Phobius"/>
    </source>
</evidence>
<evidence type="ECO:0000256" key="9">
    <source>
        <dbReference type="ARBA" id="ARBA00023049"/>
    </source>
</evidence>
<evidence type="ECO:0000313" key="17">
    <source>
        <dbReference type="EMBL" id="OIJ43908.1"/>
    </source>
</evidence>
<evidence type="ECO:0000256" key="11">
    <source>
        <dbReference type="PIRSR" id="PIRSR627057-1"/>
    </source>
</evidence>
<dbReference type="Pfam" id="PF01435">
    <property type="entry name" value="Peptidase_M48"/>
    <property type="match status" value="1"/>
</dbReference>
<evidence type="ECO:0000256" key="1">
    <source>
        <dbReference type="ARBA" id="ARBA00004477"/>
    </source>
</evidence>
<sequence length="420" mass="46604">MSSFGFSVLFVVFFVLTMVLRTWLAARHIRHIARHRASVPAEFAPKVPLAAHQKAADYTVAKTRLGLVGMLWGGAVLIGFTLLGGLQLLSLALLPLTGPGLWHQLALVVAFGVISSLLDLPLDWYRQFVLEQRFGFNKMTPGLWFSDLIKSSIVGAVIGLPLLWVVLTLMDKSGDLWWFYTWLVWSGFQLLMIAIYPSVIAPMFNKFTPLEDASLKQRIEGLMARVGFASRGLFVMDGSKRSAHGNAYFSGFGRAKRIVFFDTLLSRLEPQEIEAVLAHELGHFKLRHIVKRVAVMFAMSLAFLALLGYLKGQAWFYTGLGVLPFMNASNDGMALILFILVLPVFTFPLAPLSSITSRKHEFEADAFAARHTDGRHLVSALVKMYEDNASTLTPDPLHSAFYDSHPPASVRVKHLTLAGA</sequence>
<dbReference type="Proteomes" id="UP000180246">
    <property type="component" value="Unassembled WGS sequence"/>
</dbReference>
<feature type="active site" description="Proton donor" evidence="11">
    <location>
        <position position="365"/>
    </location>
</feature>
<dbReference type="GO" id="GO:0046872">
    <property type="term" value="F:metal ion binding"/>
    <property type="evidence" value="ECO:0007669"/>
    <property type="project" value="UniProtKB-KW"/>
</dbReference>
<dbReference type="EMBL" id="JRYB01000001">
    <property type="protein sequence ID" value="OIJ43908.1"/>
    <property type="molecule type" value="Genomic_DNA"/>
</dbReference>
<feature type="transmembrane region" description="Helical" evidence="14">
    <location>
        <begin position="143"/>
        <end position="165"/>
    </location>
</feature>
<dbReference type="AlphaFoldDB" id="A0A1S2NFU7"/>
<dbReference type="GO" id="GO:0004222">
    <property type="term" value="F:metalloendopeptidase activity"/>
    <property type="evidence" value="ECO:0007669"/>
    <property type="project" value="InterPro"/>
</dbReference>
<evidence type="ECO:0000256" key="12">
    <source>
        <dbReference type="PIRSR" id="PIRSR627057-2"/>
    </source>
</evidence>
<keyword evidence="10 14" id="KW-0472">Membrane</keyword>
<comment type="subcellular location">
    <subcellularLocation>
        <location evidence="1">Endoplasmic reticulum membrane</location>
        <topology evidence="1">Multi-pass membrane protein</topology>
    </subcellularLocation>
</comment>
<dbReference type="CDD" id="cd07343">
    <property type="entry name" value="M48A_Zmpste24p_like"/>
    <property type="match status" value="1"/>
</dbReference>
<dbReference type="InterPro" id="IPR032456">
    <property type="entry name" value="Peptidase_M48_N"/>
</dbReference>
<keyword evidence="4 12" id="KW-0479">Metal-binding</keyword>
<feature type="binding site" evidence="12">
    <location>
        <position position="361"/>
    </location>
    <ligand>
        <name>Zn(2+)</name>
        <dbReference type="ChEBI" id="CHEBI:29105"/>
        <note>catalytic</note>
    </ligand>
</feature>
<evidence type="ECO:0000256" key="8">
    <source>
        <dbReference type="ARBA" id="ARBA00022989"/>
    </source>
</evidence>
<dbReference type="FunFam" id="3.30.2010.10:FF:000002">
    <property type="entry name" value="CAAX prenyl protease"/>
    <property type="match status" value="1"/>
</dbReference>
<keyword evidence="9 13" id="KW-0482">Metalloprotease</keyword>
<feature type="transmembrane region" description="Helical" evidence="14">
    <location>
        <begin position="332"/>
        <end position="350"/>
    </location>
</feature>
<keyword evidence="7 12" id="KW-0862">Zinc</keyword>
<dbReference type="Pfam" id="PF16491">
    <property type="entry name" value="Peptidase_M48_N"/>
    <property type="match status" value="1"/>
</dbReference>
<protein>
    <submittedName>
        <fullName evidence="17">Peptidase M48 family protein</fullName>
    </submittedName>
</protein>
<keyword evidence="3 14" id="KW-0812">Transmembrane</keyword>
<evidence type="ECO:0000256" key="3">
    <source>
        <dbReference type="ARBA" id="ARBA00022692"/>
    </source>
</evidence>
<feature type="transmembrane region" description="Helical" evidence="14">
    <location>
        <begin position="293"/>
        <end position="312"/>
    </location>
</feature>
<comment type="similarity">
    <text evidence="13">Belongs to the peptidase M48 family.</text>
</comment>
<keyword evidence="6" id="KW-0256">Endoplasmic reticulum</keyword>
<keyword evidence="5 13" id="KW-0378">Hydrolase</keyword>
<dbReference type="InterPro" id="IPR027057">
    <property type="entry name" value="CAXX_Prtase_1"/>
</dbReference>
<evidence type="ECO:0000259" key="16">
    <source>
        <dbReference type="Pfam" id="PF16491"/>
    </source>
</evidence>
<reference evidence="17 18" key="1">
    <citation type="submission" date="2014-10" db="EMBL/GenBank/DDBJ databases">
        <authorList>
            <person name="Seo M.-J."/>
            <person name="Seok Y.J."/>
            <person name="Cha I.-T."/>
        </authorList>
    </citation>
    <scope>NUCLEOTIDE SEQUENCE [LARGE SCALE GENOMIC DNA]</scope>
    <source>
        <strain evidence="17 18">NEU</strain>
    </source>
</reference>
<feature type="transmembrane region" description="Helical" evidence="14">
    <location>
        <begin position="65"/>
        <end position="89"/>
    </location>
</feature>